<evidence type="ECO:0000313" key="2">
    <source>
        <dbReference type="EMBL" id="RTQ49614.1"/>
    </source>
</evidence>
<dbReference type="AlphaFoldDB" id="A0A431U2M8"/>
<evidence type="ECO:0000313" key="3">
    <source>
        <dbReference type="Proteomes" id="UP000282184"/>
    </source>
</evidence>
<sequence>MNDKQRAKLTMLQAALGVLDDHADLFTPNKAFGKAHQELSALVARLDPTAERQQAAVTPEQPGAVKKATRLLLAQRAGDMAAALLALADELADIRLHTDSDYTESQLARKPDADLLRIAQNLHARATDHAQALAEQDVTADELSELQAAINAFKAEQAAPRLTVAEGKAHKQAINADLRQATALLKNRVDKFMVRFRRSQPQFHTAYQSARQTINTATRPGKNDKPDPGTTPPAG</sequence>
<dbReference type="OrthoDB" id="877976at2"/>
<comment type="caution">
    <text evidence="2">The sequence shown here is derived from an EMBL/GenBank/DDBJ whole genome shotgun (WGS) entry which is preliminary data.</text>
</comment>
<name>A0A431U2M8_9BACT</name>
<dbReference type="Proteomes" id="UP000282184">
    <property type="component" value="Unassembled WGS sequence"/>
</dbReference>
<dbReference type="RefSeq" id="WP_126693473.1">
    <property type="nucleotide sequence ID" value="NZ_RXOF01000006.1"/>
</dbReference>
<feature type="region of interest" description="Disordered" evidence="1">
    <location>
        <begin position="203"/>
        <end position="235"/>
    </location>
</feature>
<accession>A0A431U2M8</accession>
<reference evidence="2 3" key="1">
    <citation type="submission" date="2018-12" db="EMBL/GenBank/DDBJ databases">
        <title>Hymenobacter gummosus sp. nov., isolated from a spring.</title>
        <authorList>
            <person name="Nie L."/>
        </authorList>
    </citation>
    <scope>NUCLEOTIDE SEQUENCE [LARGE SCALE GENOMIC DNA]</scope>
    <source>
        <strain evidence="2 3">KCTC 52166</strain>
    </source>
</reference>
<feature type="compositionally biased region" description="Polar residues" evidence="1">
    <location>
        <begin position="203"/>
        <end position="218"/>
    </location>
</feature>
<organism evidence="2 3">
    <name type="scientific">Hymenobacter gummosus</name>
    <dbReference type="NCBI Taxonomy" id="1776032"/>
    <lineage>
        <taxon>Bacteria</taxon>
        <taxon>Pseudomonadati</taxon>
        <taxon>Bacteroidota</taxon>
        <taxon>Cytophagia</taxon>
        <taxon>Cytophagales</taxon>
        <taxon>Hymenobacteraceae</taxon>
        <taxon>Hymenobacter</taxon>
    </lineage>
</organism>
<keyword evidence="3" id="KW-1185">Reference proteome</keyword>
<protein>
    <submittedName>
        <fullName evidence="2">Uncharacterized protein</fullName>
    </submittedName>
</protein>
<evidence type="ECO:0000256" key="1">
    <source>
        <dbReference type="SAM" id="MobiDB-lite"/>
    </source>
</evidence>
<proteinExistence type="predicted"/>
<dbReference type="EMBL" id="RXOF01000006">
    <property type="protein sequence ID" value="RTQ49614.1"/>
    <property type="molecule type" value="Genomic_DNA"/>
</dbReference>
<gene>
    <name evidence="2" type="ORF">EJV47_12415</name>
</gene>